<sequence>MPKNLTNVKEDILAVTRQMIKETGYSELNIRNIAARCGVATGTVYNYYSSKNQIIAEILLNEWNLMLRRVDQSTRHSAPRIDKLKIIYDELNNFMINVHGKWFQTHPVENTEEMNVSKLNEKRKLLRNQISEKVLALVQPAAEKKQHSREAVDISDIIAHVLISYSNEEAEFSRLKPALAALLEQLADASI</sequence>
<dbReference type="SUPFAM" id="SSF46689">
    <property type="entry name" value="Homeodomain-like"/>
    <property type="match status" value="1"/>
</dbReference>
<dbReference type="GO" id="GO:0000976">
    <property type="term" value="F:transcription cis-regulatory region binding"/>
    <property type="evidence" value="ECO:0007669"/>
    <property type="project" value="TreeGrafter"/>
</dbReference>
<dbReference type="AlphaFoldDB" id="A0A1V4SJR7"/>
<evidence type="ECO:0000256" key="2">
    <source>
        <dbReference type="ARBA" id="ARBA00023125"/>
    </source>
</evidence>
<comment type="caution">
    <text evidence="6">The sequence shown here is derived from an EMBL/GenBank/DDBJ whole genome shotgun (WGS) entry which is preliminary data.</text>
</comment>
<reference evidence="6 7" key="1">
    <citation type="submission" date="2017-03" db="EMBL/GenBank/DDBJ databases">
        <title>Genome sequence of Clostridium hungatei DSM 14427.</title>
        <authorList>
            <person name="Poehlein A."/>
            <person name="Daniel R."/>
        </authorList>
    </citation>
    <scope>NUCLEOTIDE SEQUENCE [LARGE SCALE GENOMIC DNA]</scope>
    <source>
        <strain evidence="6 7">DSM 14427</strain>
    </source>
</reference>
<keyword evidence="1" id="KW-0805">Transcription regulation</keyword>
<dbReference type="InterPro" id="IPR009057">
    <property type="entry name" value="Homeodomain-like_sf"/>
</dbReference>
<gene>
    <name evidence="6" type="primary">yvdT</name>
    <name evidence="6" type="ORF">CLHUN_20480</name>
</gene>
<dbReference type="GO" id="GO:0003700">
    <property type="term" value="F:DNA-binding transcription factor activity"/>
    <property type="evidence" value="ECO:0007669"/>
    <property type="project" value="TreeGrafter"/>
</dbReference>
<proteinExistence type="predicted"/>
<dbReference type="Gene3D" id="1.10.357.10">
    <property type="entry name" value="Tetracycline Repressor, domain 2"/>
    <property type="match status" value="1"/>
</dbReference>
<evidence type="ECO:0000313" key="6">
    <source>
        <dbReference type="EMBL" id="OPX44023.1"/>
    </source>
</evidence>
<dbReference type="InterPro" id="IPR050109">
    <property type="entry name" value="HTH-type_TetR-like_transc_reg"/>
</dbReference>
<dbReference type="Pfam" id="PF00440">
    <property type="entry name" value="TetR_N"/>
    <property type="match status" value="1"/>
</dbReference>
<feature type="DNA-binding region" description="H-T-H motif" evidence="4">
    <location>
        <begin position="29"/>
        <end position="48"/>
    </location>
</feature>
<accession>A0A1V4SJR7</accession>
<evidence type="ECO:0000256" key="3">
    <source>
        <dbReference type="ARBA" id="ARBA00023163"/>
    </source>
</evidence>
<dbReference type="PANTHER" id="PTHR30055:SF234">
    <property type="entry name" value="HTH-TYPE TRANSCRIPTIONAL REGULATOR BETI"/>
    <property type="match status" value="1"/>
</dbReference>
<dbReference type="PANTHER" id="PTHR30055">
    <property type="entry name" value="HTH-TYPE TRANSCRIPTIONAL REGULATOR RUTR"/>
    <property type="match status" value="1"/>
</dbReference>
<keyword evidence="7" id="KW-1185">Reference proteome</keyword>
<evidence type="ECO:0000256" key="4">
    <source>
        <dbReference type="PROSITE-ProRule" id="PRU00335"/>
    </source>
</evidence>
<dbReference type="Proteomes" id="UP000191554">
    <property type="component" value="Unassembled WGS sequence"/>
</dbReference>
<feature type="domain" description="HTH tetR-type" evidence="5">
    <location>
        <begin position="6"/>
        <end position="66"/>
    </location>
</feature>
<evidence type="ECO:0000259" key="5">
    <source>
        <dbReference type="PROSITE" id="PS50977"/>
    </source>
</evidence>
<dbReference type="EMBL" id="MZGX01000012">
    <property type="protein sequence ID" value="OPX44023.1"/>
    <property type="molecule type" value="Genomic_DNA"/>
</dbReference>
<dbReference type="PRINTS" id="PR00455">
    <property type="entry name" value="HTHTETR"/>
</dbReference>
<protein>
    <submittedName>
        <fullName evidence="6">Putative HTH-type transcriptional regulator YvdT</fullName>
    </submittedName>
</protein>
<dbReference type="OrthoDB" id="9812993at2"/>
<evidence type="ECO:0000256" key="1">
    <source>
        <dbReference type="ARBA" id="ARBA00023015"/>
    </source>
</evidence>
<dbReference type="STRING" id="48256.CLHUN_20480"/>
<keyword evidence="3" id="KW-0804">Transcription</keyword>
<organism evidence="6 7">
    <name type="scientific">Ruminiclostridium hungatei</name>
    <name type="common">Clostridium hungatei</name>
    <dbReference type="NCBI Taxonomy" id="48256"/>
    <lineage>
        <taxon>Bacteria</taxon>
        <taxon>Bacillati</taxon>
        <taxon>Bacillota</taxon>
        <taxon>Clostridia</taxon>
        <taxon>Eubacteriales</taxon>
        <taxon>Oscillospiraceae</taxon>
        <taxon>Ruminiclostridium</taxon>
    </lineage>
</organism>
<dbReference type="RefSeq" id="WP_080064487.1">
    <property type="nucleotide sequence ID" value="NZ_MZGX01000012.1"/>
</dbReference>
<evidence type="ECO:0000313" key="7">
    <source>
        <dbReference type="Proteomes" id="UP000191554"/>
    </source>
</evidence>
<keyword evidence="2 4" id="KW-0238">DNA-binding</keyword>
<dbReference type="PROSITE" id="PS50977">
    <property type="entry name" value="HTH_TETR_2"/>
    <property type="match status" value="1"/>
</dbReference>
<dbReference type="InterPro" id="IPR001647">
    <property type="entry name" value="HTH_TetR"/>
</dbReference>
<name>A0A1V4SJR7_RUMHU</name>